<dbReference type="PROSITE" id="PS50110">
    <property type="entry name" value="RESPONSE_REGULATORY"/>
    <property type="match status" value="1"/>
</dbReference>
<dbReference type="PANTHER" id="PTHR43547">
    <property type="entry name" value="TWO-COMPONENT HISTIDINE KINASE"/>
    <property type="match status" value="1"/>
</dbReference>
<dbReference type="Gene3D" id="3.40.50.2300">
    <property type="match status" value="1"/>
</dbReference>
<dbReference type="InterPro" id="IPR036097">
    <property type="entry name" value="HisK_dim/P_sf"/>
</dbReference>
<dbReference type="EC" id="2.7.13.3" evidence="2"/>
<feature type="modified residue" description="4-aspartylphosphate" evidence="4">
    <location>
        <position position="55"/>
    </location>
</feature>
<keyword evidence="3 4" id="KW-0597">Phosphoprotein</keyword>
<dbReference type="InterPro" id="IPR011006">
    <property type="entry name" value="CheY-like_superfamily"/>
</dbReference>
<dbReference type="SMART" id="SM00387">
    <property type="entry name" value="HATPase_c"/>
    <property type="match status" value="1"/>
</dbReference>
<dbReference type="Pfam" id="PF00072">
    <property type="entry name" value="Response_reg"/>
    <property type="match status" value="1"/>
</dbReference>
<evidence type="ECO:0000259" key="5">
    <source>
        <dbReference type="PROSITE" id="PS50109"/>
    </source>
</evidence>
<proteinExistence type="predicted"/>
<dbReference type="InterPro" id="IPR001789">
    <property type="entry name" value="Sig_transdc_resp-reg_receiver"/>
</dbReference>
<evidence type="ECO:0000256" key="1">
    <source>
        <dbReference type="ARBA" id="ARBA00000085"/>
    </source>
</evidence>
<dbReference type="SUPFAM" id="SSF52172">
    <property type="entry name" value="CheY-like"/>
    <property type="match status" value="1"/>
</dbReference>
<dbReference type="EMBL" id="JBHPBY010000242">
    <property type="protein sequence ID" value="MFC1851925.1"/>
    <property type="molecule type" value="Genomic_DNA"/>
</dbReference>
<feature type="domain" description="Response regulatory" evidence="6">
    <location>
        <begin position="6"/>
        <end position="122"/>
    </location>
</feature>
<evidence type="ECO:0000256" key="3">
    <source>
        <dbReference type="ARBA" id="ARBA00022553"/>
    </source>
</evidence>
<comment type="catalytic activity">
    <reaction evidence="1">
        <text>ATP + protein L-histidine = ADP + protein N-phospho-L-histidine.</text>
        <dbReference type="EC" id="2.7.13.3"/>
    </reaction>
</comment>
<organism evidence="7 8">
    <name type="scientific">candidate division CSSED10-310 bacterium</name>
    <dbReference type="NCBI Taxonomy" id="2855610"/>
    <lineage>
        <taxon>Bacteria</taxon>
        <taxon>Bacteria division CSSED10-310</taxon>
    </lineage>
</organism>
<dbReference type="Gene3D" id="3.30.565.10">
    <property type="entry name" value="Histidine kinase-like ATPase, C-terminal domain"/>
    <property type="match status" value="1"/>
</dbReference>
<evidence type="ECO:0000313" key="8">
    <source>
        <dbReference type="Proteomes" id="UP001594351"/>
    </source>
</evidence>
<dbReference type="SUPFAM" id="SSF47384">
    <property type="entry name" value="Homodimeric domain of signal transducing histidine kinase"/>
    <property type="match status" value="1"/>
</dbReference>
<evidence type="ECO:0000259" key="6">
    <source>
        <dbReference type="PROSITE" id="PS50110"/>
    </source>
</evidence>
<keyword evidence="8" id="KW-1185">Reference proteome</keyword>
<dbReference type="SUPFAM" id="SSF55874">
    <property type="entry name" value="ATPase domain of HSP90 chaperone/DNA topoisomerase II/histidine kinase"/>
    <property type="match status" value="1"/>
</dbReference>
<dbReference type="InterPro" id="IPR004358">
    <property type="entry name" value="Sig_transdc_His_kin-like_C"/>
</dbReference>
<dbReference type="PRINTS" id="PR00344">
    <property type="entry name" value="BCTRLSENSOR"/>
</dbReference>
<comment type="caution">
    <text evidence="7">The sequence shown here is derived from an EMBL/GenBank/DDBJ whole genome shotgun (WGS) entry which is preliminary data.</text>
</comment>
<name>A0ABV6Z0F8_UNCC1</name>
<evidence type="ECO:0000256" key="2">
    <source>
        <dbReference type="ARBA" id="ARBA00012438"/>
    </source>
</evidence>
<dbReference type="PROSITE" id="PS50109">
    <property type="entry name" value="HIS_KIN"/>
    <property type="match status" value="1"/>
</dbReference>
<evidence type="ECO:0000256" key="4">
    <source>
        <dbReference type="PROSITE-ProRule" id="PRU00169"/>
    </source>
</evidence>
<feature type="domain" description="Histidine kinase" evidence="5">
    <location>
        <begin position="266"/>
        <end position="485"/>
    </location>
</feature>
<sequence length="485" mass="54923">MTSTSTILIVEDTKFEREVLKSLLSKENYNLIFAQDGEEALAIAPTLQPDLIILDVILPGLDGFAVCRHFRKDVLLAEVPIIMVTALGDRDSRLRGLKAGADNFIAKPYDQEELSVTVQTILQLNRYRHMLHEKNKFQWVVERVQDGFIIINDEDQILFSNTKGQQFLELAPDSPEPMKESFLHLAQKKYICEPQIAWNDWPTGQTTSQGMKRYLIRPETETTDAFWLHVDILDNRAGKEGGLLVHLQDVSKEMSLLQDVWTFHALIEHKMRTPLTTMIGSFEFLLSGASKLARTEIVQMAELGFKSANTLYTEIENIFKYIKSMNELESKTRSKLSLLSPVIKNICRDLKLNQVTVSVPDNFERKKIRISLQNLEIIIHELLENSKKFHPAMSPTLNIDISFSEPEKVQIQICDDGVTLTPDQLARVWIPYYQGEKIFTGQIPGIGLGMSLVAQLVWTAGGSCTINNRDDGPGIIIKLTLPLAD</sequence>
<dbReference type="PANTHER" id="PTHR43547:SF2">
    <property type="entry name" value="HYBRID SIGNAL TRANSDUCTION HISTIDINE KINASE C"/>
    <property type="match status" value="1"/>
</dbReference>
<dbReference type="InterPro" id="IPR005467">
    <property type="entry name" value="His_kinase_dom"/>
</dbReference>
<dbReference type="InterPro" id="IPR036890">
    <property type="entry name" value="HATPase_C_sf"/>
</dbReference>
<dbReference type="Pfam" id="PF02518">
    <property type="entry name" value="HATPase_c"/>
    <property type="match status" value="1"/>
</dbReference>
<dbReference type="SMART" id="SM00448">
    <property type="entry name" value="REC"/>
    <property type="match status" value="1"/>
</dbReference>
<accession>A0ABV6Z0F8</accession>
<dbReference type="InterPro" id="IPR003594">
    <property type="entry name" value="HATPase_dom"/>
</dbReference>
<dbReference type="Proteomes" id="UP001594351">
    <property type="component" value="Unassembled WGS sequence"/>
</dbReference>
<gene>
    <name evidence="7" type="ORF">ACFL27_17165</name>
</gene>
<reference evidence="7 8" key="1">
    <citation type="submission" date="2024-09" db="EMBL/GenBank/DDBJ databases">
        <title>Laminarin stimulates single cell rates of sulfate reduction while oxygen inhibits transcriptomic activity in coastal marine sediment.</title>
        <authorList>
            <person name="Lindsay M."/>
            <person name="Orcutt B."/>
            <person name="Emerson D."/>
            <person name="Stepanauskas R."/>
            <person name="D'Angelo T."/>
        </authorList>
    </citation>
    <scope>NUCLEOTIDE SEQUENCE [LARGE SCALE GENOMIC DNA]</scope>
    <source>
        <strain evidence="7">SAG AM-311-K15</strain>
    </source>
</reference>
<evidence type="ECO:0000313" key="7">
    <source>
        <dbReference type="EMBL" id="MFC1851925.1"/>
    </source>
</evidence>
<protein>
    <recommendedName>
        <fullName evidence="2">histidine kinase</fullName>
        <ecNumber evidence="2">2.7.13.3</ecNumber>
    </recommendedName>
</protein>